<dbReference type="Pfam" id="PF11012">
    <property type="entry name" value="DUF2850"/>
    <property type="match status" value="1"/>
</dbReference>
<evidence type="ECO:0000313" key="3">
    <source>
        <dbReference type="Proteomes" id="UP000326936"/>
    </source>
</evidence>
<keyword evidence="3" id="KW-1185">Reference proteome</keyword>
<keyword evidence="1" id="KW-1133">Transmembrane helix</keyword>
<dbReference type="RefSeq" id="WP_152430026.1">
    <property type="nucleotide sequence ID" value="NZ_CBCSDK010000023.1"/>
</dbReference>
<dbReference type="OrthoDB" id="5824286at2"/>
<keyword evidence="1" id="KW-0472">Membrane</keyword>
<evidence type="ECO:0008006" key="4">
    <source>
        <dbReference type="Google" id="ProtNLM"/>
    </source>
</evidence>
<evidence type="ECO:0000256" key="1">
    <source>
        <dbReference type="SAM" id="Phobius"/>
    </source>
</evidence>
<evidence type="ECO:0000313" key="2">
    <source>
        <dbReference type="EMBL" id="QFT25799.1"/>
    </source>
</evidence>
<dbReference type="Proteomes" id="UP000326936">
    <property type="component" value="Chromosome"/>
</dbReference>
<feature type="transmembrane region" description="Helical" evidence="1">
    <location>
        <begin position="12"/>
        <end position="35"/>
    </location>
</feature>
<proteinExistence type="predicted"/>
<dbReference type="EMBL" id="CP045350">
    <property type="protein sequence ID" value="QFT25799.1"/>
    <property type="molecule type" value="Genomic_DNA"/>
</dbReference>
<accession>A0A5P9CHJ6</accession>
<dbReference type="AlphaFoldDB" id="A0A5P9CHJ6"/>
<name>A0A5P9CHJ6_9VIBR</name>
<dbReference type="KEGG" id="vaq:FIV01_05110"/>
<keyword evidence="1" id="KW-0812">Transmembrane</keyword>
<organism evidence="2 3">
    <name type="scientific">Vibrio aquimaris</name>
    <dbReference type="NCBI Taxonomy" id="2587862"/>
    <lineage>
        <taxon>Bacteria</taxon>
        <taxon>Pseudomonadati</taxon>
        <taxon>Pseudomonadota</taxon>
        <taxon>Gammaproteobacteria</taxon>
        <taxon>Vibrionales</taxon>
        <taxon>Vibrionaceae</taxon>
        <taxon>Vibrio</taxon>
    </lineage>
</organism>
<gene>
    <name evidence="2" type="ORF">FIV01_05110</name>
</gene>
<reference evidence="2 3" key="1">
    <citation type="submission" date="2019-10" db="EMBL/GenBank/DDBJ databases">
        <title>Complete genome sequence of Vibrio sp. strain THAF100, isolated from non-filtered water from the water column of tank 6 of a marine aquarium containing stony-coral fragments. Water maintained at 26 degree C.</title>
        <authorList>
            <person name="Ruckert C."/>
            <person name="Franco A."/>
            <person name="Kalinowski J."/>
            <person name="Glaeser S."/>
        </authorList>
    </citation>
    <scope>NUCLEOTIDE SEQUENCE [LARGE SCALE GENOMIC DNA]</scope>
    <source>
        <strain evidence="2 3">THAF100</strain>
    </source>
</reference>
<dbReference type="InterPro" id="IPR021271">
    <property type="entry name" value="DUF2850"/>
</dbReference>
<sequence>MSSGSRFWTRPLGIAVIAIGLCGVVMIGIGVHSVIDHENKLARKELLGTWREANVASYSANRLKVSNDGVYWNGDLISTHFSFDGATLEFKHGNKRQEYYLDRLKGTLVHINGQYKAQYLKQGYHGQYTQGRN</sequence>
<protein>
    <recommendedName>
        <fullName evidence="4">DUF2850 domain-containing protein</fullName>
    </recommendedName>
</protein>